<evidence type="ECO:0008006" key="3">
    <source>
        <dbReference type="Google" id="ProtNLM"/>
    </source>
</evidence>
<name>R7ZSA1_9BACT</name>
<proteinExistence type="predicted"/>
<evidence type="ECO:0000313" key="1">
    <source>
        <dbReference type="EMBL" id="EON76928.1"/>
    </source>
</evidence>
<reference evidence="1 2" key="1">
    <citation type="submission" date="2013-02" db="EMBL/GenBank/DDBJ databases">
        <title>A novel strain isolated from Lonar lake, Maharashtra, India.</title>
        <authorList>
            <person name="Singh A."/>
        </authorList>
    </citation>
    <scope>NUCLEOTIDE SEQUENCE [LARGE SCALE GENOMIC DNA]</scope>
    <source>
        <strain evidence="1 2">AK24</strain>
    </source>
</reference>
<dbReference type="STRING" id="1232681.ADIS_2589"/>
<dbReference type="InterPro" id="IPR011990">
    <property type="entry name" value="TPR-like_helical_dom_sf"/>
</dbReference>
<gene>
    <name evidence="1" type="ORF">ADIS_2589</name>
</gene>
<comment type="caution">
    <text evidence="1">The sequence shown here is derived from an EMBL/GenBank/DDBJ whole genome shotgun (WGS) entry which is preliminary data.</text>
</comment>
<dbReference type="PATRIC" id="fig|1288963.3.peg.2580"/>
<keyword evidence="2" id="KW-1185">Reference proteome</keyword>
<dbReference type="Proteomes" id="UP000013909">
    <property type="component" value="Unassembled WGS sequence"/>
</dbReference>
<sequence>MIETAIKLYKKYCPAPVGMSVMLSLFFVLFFLDSTSARAQMETDSIFTDIGKSDNYLLLDKSLQFRITDAVNSMYNFDFATAERGFTVLKYTYPDHPLPYFLMGLSQWWKIAVDMENKSYDSAFLSQMDEAIEKAKAMYDKDPNNKEASFFLAGAYGFQGRLHSERQNWTKATFAGKNALKYLELSKGEDELNPELLLGDALFNYFSVWIPKNYPLLKPVMVLFPKGDKDLGLRQLEDVATNAFYARVEAQYFLFRLYASEERQPFKALTITSYLHDKYPNNPYFHRFFARQLYSVGRGDEAKDVSLEILRRIDEGWTGYEGNSGRYAAFFAAQHYERIGDTATAKRYYLKAVSFGEETESQESGYHLYALIQLGKIAVAENDKKKAKVYFDQVKNYAKRKHPAHKEARDFIKKNKL</sequence>
<dbReference type="AlphaFoldDB" id="R7ZSA1"/>
<organism evidence="1 2">
    <name type="scientific">Lunatimonas lonarensis</name>
    <dbReference type="NCBI Taxonomy" id="1232681"/>
    <lineage>
        <taxon>Bacteria</taxon>
        <taxon>Pseudomonadati</taxon>
        <taxon>Bacteroidota</taxon>
        <taxon>Cytophagia</taxon>
        <taxon>Cytophagales</taxon>
        <taxon>Cyclobacteriaceae</taxon>
    </lineage>
</organism>
<evidence type="ECO:0000313" key="2">
    <source>
        <dbReference type="Proteomes" id="UP000013909"/>
    </source>
</evidence>
<protein>
    <recommendedName>
        <fullName evidence="3">Tol-pal system protein YbgF</fullName>
    </recommendedName>
</protein>
<accession>R7ZSA1</accession>
<dbReference type="Gene3D" id="1.25.40.10">
    <property type="entry name" value="Tetratricopeptide repeat domain"/>
    <property type="match status" value="1"/>
</dbReference>
<dbReference type="SUPFAM" id="SSF48452">
    <property type="entry name" value="TPR-like"/>
    <property type="match status" value="1"/>
</dbReference>
<dbReference type="EMBL" id="AQHR01000070">
    <property type="protein sequence ID" value="EON76928.1"/>
    <property type="molecule type" value="Genomic_DNA"/>
</dbReference>